<proteinExistence type="predicted"/>
<sequence>MLQSRNRWVAISSLLITGVCYAAAGGSIIRLINNLFMVGMILLMVAGLYTVISGGFFTLFSKGFRSLFLSKSEREYGGYDEPLNDDGAQPQSRSQQVKQVAAIAFITGLILTVLSFLLILI</sequence>
<gene>
    <name evidence="3" type="ORF">C8J48_0267</name>
</gene>
<evidence type="ECO:0000256" key="1">
    <source>
        <dbReference type="SAM" id="Phobius"/>
    </source>
</evidence>
<evidence type="ECO:0000313" key="3">
    <source>
        <dbReference type="EMBL" id="PTM57715.1"/>
    </source>
</evidence>
<reference evidence="3 4" key="1">
    <citation type="submission" date="2018-04" db="EMBL/GenBank/DDBJ databases">
        <title>Genomic Encyclopedia of Archaeal and Bacterial Type Strains, Phase II (KMG-II): from individual species to whole genera.</title>
        <authorList>
            <person name="Goeker M."/>
        </authorList>
    </citation>
    <scope>NUCLEOTIDE SEQUENCE [LARGE SCALE GENOMIC DNA]</scope>
    <source>
        <strain evidence="3 4">DSM 45169</strain>
    </source>
</reference>
<keyword evidence="1" id="KW-1133">Transmembrane helix</keyword>
<dbReference type="InterPro" id="IPR025007">
    <property type="entry name" value="DUF3899"/>
</dbReference>
<feature type="transmembrane region" description="Helical" evidence="1">
    <location>
        <begin position="35"/>
        <end position="60"/>
    </location>
</feature>
<dbReference type="Proteomes" id="UP000241639">
    <property type="component" value="Unassembled WGS sequence"/>
</dbReference>
<feature type="domain" description="DUF3899" evidence="2">
    <location>
        <begin position="32"/>
        <end position="118"/>
    </location>
</feature>
<keyword evidence="4" id="KW-1185">Reference proteome</keyword>
<dbReference type="AlphaFoldDB" id="A0A2T4Z794"/>
<keyword evidence="1" id="KW-0472">Membrane</keyword>
<dbReference type="RefSeq" id="WP_107724593.1">
    <property type="nucleotide sequence ID" value="NZ_PZZP01000001.1"/>
</dbReference>
<name>A0A2T4Z794_9BACL</name>
<organism evidence="3 4">
    <name type="scientific">Desmospora activa DSM 45169</name>
    <dbReference type="NCBI Taxonomy" id="1121389"/>
    <lineage>
        <taxon>Bacteria</taxon>
        <taxon>Bacillati</taxon>
        <taxon>Bacillota</taxon>
        <taxon>Bacilli</taxon>
        <taxon>Bacillales</taxon>
        <taxon>Thermoactinomycetaceae</taxon>
        <taxon>Desmospora</taxon>
    </lineage>
</organism>
<keyword evidence="1" id="KW-0812">Transmembrane</keyword>
<evidence type="ECO:0000259" key="2">
    <source>
        <dbReference type="Pfam" id="PF13038"/>
    </source>
</evidence>
<feature type="transmembrane region" description="Helical" evidence="1">
    <location>
        <begin position="100"/>
        <end position="120"/>
    </location>
</feature>
<dbReference type="EMBL" id="PZZP01000001">
    <property type="protein sequence ID" value="PTM57715.1"/>
    <property type="molecule type" value="Genomic_DNA"/>
</dbReference>
<evidence type="ECO:0000313" key="4">
    <source>
        <dbReference type="Proteomes" id="UP000241639"/>
    </source>
</evidence>
<accession>A0A2T4Z794</accession>
<comment type="caution">
    <text evidence="3">The sequence shown here is derived from an EMBL/GenBank/DDBJ whole genome shotgun (WGS) entry which is preliminary data.</text>
</comment>
<dbReference type="OrthoDB" id="2428802at2"/>
<dbReference type="Pfam" id="PF13038">
    <property type="entry name" value="DUF3899"/>
    <property type="match status" value="1"/>
</dbReference>
<protein>
    <submittedName>
        <fullName evidence="3">Uncharacterized protein DUF3899</fullName>
    </submittedName>
</protein>